<dbReference type="GO" id="GO:0080031">
    <property type="term" value="F:methyl salicylate esterase activity"/>
    <property type="evidence" value="ECO:0007669"/>
    <property type="project" value="TreeGrafter"/>
</dbReference>
<dbReference type="FunFam" id="3.40.50.1820:FF:000051">
    <property type="entry name" value="(S)-hydroxynitrile lyase"/>
    <property type="match status" value="1"/>
</dbReference>
<dbReference type="Proteomes" id="UP001161247">
    <property type="component" value="Chromosome 6"/>
</dbReference>
<dbReference type="PANTHER" id="PTHR10992:SF1083">
    <property type="entry name" value="METHYLESTERASE 1"/>
    <property type="match status" value="1"/>
</dbReference>
<dbReference type="Gene3D" id="3.40.50.1820">
    <property type="entry name" value="alpha/beta hydrolase"/>
    <property type="match status" value="1"/>
</dbReference>
<evidence type="ECO:0000313" key="8">
    <source>
        <dbReference type="Proteomes" id="UP001161247"/>
    </source>
</evidence>
<dbReference type="GO" id="GO:0009820">
    <property type="term" value="P:alkaloid metabolic process"/>
    <property type="evidence" value="ECO:0007669"/>
    <property type="project" value="UniProtKB-KW"/>
</dbReference>
<gene>
    <name evidence="7" type="ORF">OLC1_LOCUS17832</name>
</gene>
<keyword evidence="3" id="KW-0719">Serine esterase</keyword>
<dbReference type="InterPro" id="IPR000073">
    <property type="entry name" value="AB_hydrolase_1"/>
</dbReference>
<name>A0AAV1DSU0_OLDCO</name>
<dbReference type="SUPFAM" id="SSF53474">
    <property type="entry name" value="alpha/beta-Hydrolases"/>
    <property type="match status" value="1"/>
</dbReference>
<evidence type="ECO:0000256" key="5">
    <source>
        <dbReference type="ARBA" id="ARBA00022801"/>
    </source>
</evidence>
<organism evidence="7 8">
    <name type="scientific">Oldenlandia corymbosa var. corymbosa</name>
    <dbReference type="NCBI Taxonomy" id="529605"/>
    <lineage>
        <taxon>Eukaryota</taxon>
        <taxon>Viridiplantae</taxon>
        <taxon>Streptophyta</taxon>
        <taxon>Embryophyta</taxon>
        <taxon>Tracheophyta</taxon>
        <taxon>Spermatophyta</taxon>
        <taxon>Magnoliopsida</taxon>
        <taxon>eudicotyledons</taxon>
        <taxon>Gunneridae</taxon>
        <taxon>Pentapetalae</taxon>
        <taxon>asterids</taxon>
        <taxon>lamiids</taxon>
        <taxon>Gentianales</taxon>
        <taxon>Rubiaceae</taxon>
        <taxon>Rubioideae</taxon>
        <taxon>Spermacoceae</taxon>
        <taxon>Hedyotis-Oldenlandia complex</taxon>
        <taxon>Oldenlandia</taxon>
    </lineage>
</organism>
<dbReference type="EMBL" id="OX459123">
    <property type="protein sequence ID" value="CAI9110086.1"/>
    <property type="molecule type" value="Genomic_DNA"/>
</dbReference>
<proteinExistence type="inferred from homology"/>
<evidence type="ECO:0000256" key="4">
    <source>
        <dbReference type="ARBA" id="ARBA00022589"/>
    </source>
</evidence>
<dbReference type="GO" id="GO:0009696">
    <property type="term" value="P:salicylic acid metabolic process"/>
    <property type="evidence" value="ECO:0007669"/>
    <property type="project" value="TreeGrafter"/>
</dbReference>
<evidence type="ECO:0000256" key="1">
    <source>
        <dbReference type="ARBA" id="ARBA00004913"/>
    </source>
</evidence>
<keyword evidence="5" id="KW-0378">Hydrolase</keyword>
<keyword evidence="4" id="KW-0017">Alkaloid metabolism</keyword>
<comment type="similarity">
    <text evidence="2">Belongs to the AB hydrolase superfamily.</text>
</comment>
<keyword evidence="8" id="KW-1185">Reference proteome</keyword>
<dbReference type="InterPro" id="IPR029058">
    <property type="entry name" value="AB_hydrolase_fold"/>
</dbReference>
<reference evidence="7" key="1">
    <citation type="submission" date="2023-03" db="EMBL/GenBank/DDBJ databases">
        <authorList>
            <person name="Julca I."/>
        </authorList>
    </citation>
    <scope>NUCLEOTIDE SEQUENCE</scope>
</reference>
<dbReference type="AlphaFoldDB" id="A0AAV1DSU0"/>
<dbReference type="Pfam" id="PF00561">
    <property type="entry name" value="Abhydrolase_1"/>
    <property type="match status" value="1"/>
</dbReference>
<dbReference type="GO" id="GO:0080030">
    <property type="term" value="F:methyl indole-3-acetate esterase activity"/>
    <property type="evidence" value="ECO:0007669"/>
    <property type="project" value="TreeGrafter"/>
</dbReference>
<protein>
    <submittedName>
        <fullName evidence="7">OLC1v1010053C2</fullName>
    </submittedName>
</protein>
<dbReference type="GO" id="GO:0080032">
    <property type="term" value="F:methyl jasmonate esterase activity"/>
    <property type="evidence" value="ECO:0007669"/>
    <property type="project" value="TreeGrafter"/>
</dbReference>
<evidence type="ECO:0000256" key="2">
    <source>
        <dbReference type="ARBA" id="ARBA00008645"/>
    </source>
</evidence>
<sequence>MIEESVFIGKAKDMENNQSYKQHIVLVHGACHGAWCWFKLKPLLESAGHRVTAMDLSASGINPKQIEEVLTFEEYSLPLLEFMASLPVREKVILVGHSLGGINIALASDKYPDKVRLAVFLTAFMPDSVHAPSYPLDQYVERMPADNFMDTEFKSCGSPEKPLTTMFFGPQFFASKLYQNASTQDLELVKFLARPSSLFLEDLSKVKPLSKEGYGSVKRAYIICAEDKAIPKHIQSLLIETVGVSMVKELEDSDHMPMLSKTQQLCHTLEVIADQFTMA</sequence>
<accession>A0AAV1DSU0</accession>
<evidence type="ECO:0000313" key="7">
    <source>
        <dbReference type="EMBL" id="CAI9110086.1"/>
    </source>
</evidence>
<dbReference type="InterPro" id="IPR045889">
    <property type="entry name" value="MES/HNL"/>
</dbReference>
<comment type="pathway">
    <text evidence="1">Alkaloid biosynthesis.</text>
</comment>
<dbReference type="GO" id="GO:0009694">
    <property type="term" value="P:jasmonic acid metabolic process"/>
    <property type="evidence" value="ECO:0007669"/>
    <property type="project" value="TreeGrafter"/>
</dbReference>
<dbReference type="PANTHER" id="PTHR10992">
    <property type="entry name" value="METHYLESTERASE FAMILY MEMBER"/>
    <property type="match status" value="1"/>
</dbReference>
<evidence type="ECO:0000256" key="3">
    <source>
        <dbReference type="ARBA" id="ARBA00022487"/>
    </source>
</evidence>
<evidence type="ECO:0000259" key="6">
    <source>
        <dbReference type="Pfam" id="PF00561"/>
    </source>
</evidence>
<feature type="domain" description="AB hydrolase-1" evidence="6">
    <location>
        <begin position="23"/>
        <end position="261"/>
    </location>
</feature>